<dbReference type="Gene3D" id="3.30.9.10">
    <property type="entry name" value="D-Amino Acid Oxidase, subunit A, domain 2"/>
    <property type="match status" value="1"/>
</dbReference>
<dbReference type="InterPro" id="IPR036188">
    <property type="entry name" value="FAD/NAD-bd_sf"/>
</dbReference>
<sequence length="80" mass="8757">MNIQRYSMALSGGQAEAVDHPIDYHVTVAIRLAQTPERTQEFEHVCTIGAMQGLRPSMVAPDDIRAQIPSAKAHDLPVGF</sequence>
<dbReference type="EMBL" id="CXPG01000011">
    <property type="protein sequence ID" value="CTQ31755.1"/>
    <property type="molecule type" value="Genomic_DNA"/>
</dbReference>
<evidence type="ECO:0000313" key="1">
    <source>
        <dbReference type="EMBL" id="CTQ31755.1"/>
    </source>
</evidence>
<gene>
    <name evidence="1" type="ORF">JAN5088_00514</name>
</gene>
<dbReference type="AlphaFoldDB" id="A0A0M6XNS1"/>
<keyword evidence="2" id="KW-1185">Reference proteome</keyword>
<dbReference type="Gene3D" id="3.50.50.60">
    <property type="entry name" value="FAD/NAD(P)-binding domain"/>
    <property type="match status" value="1"/>
</dbReference>
<dbReference type="STRING" id="282197.SAMN04488517_106111"/>
<name>A0A0M6XNS1_9RHOB</name>
<reference evidence="1 2" key="1">
    <citation type="submission" date="2015-07" db="EMBL/GenBank/DDBJ databases">
        <authorList>
            <person name="Noorani M."/>
        </authorList>
    </citation>
    <scope>NUCLEOTIDE SEQUENCE [LARGE SCALE GENOMIC DNA]</scope>
    <source>
        <strain evidence="1 2">CECT 5088</strain>
    </source>
</reference>
<protein>
    <submittedName>
        <fullName evidence="1">Uncharacterized protein</fullName>
    </submittedName>
</protein>
<proteinExistence type="predicted"/>
<organism evidence="1 2">
    <name type="scientific">Jannaschia rubra</name>
    <dbReference type="NCBI Taxonomy" id="282197"/>
    <lineage>
        <taxon>Bacteria</taxon>
        <taxon>Pseudomonadati</taxon>
        <taxon>Pseudomonadota</taxon>
        <taxon>Alphaproteobacteria</taxon>
        <taxon>Rhodobacterales</taxon>
        <taxon>Roseobacteraceae</taxon>
        <taxon>Jannaschia</taxon>
    </lineage>
</organism>
<accession>A0A0M6XNS1</accession>
<evidence type="ECO:0000313" key="2">
    <source>
        <dbReference type="Proteomes" id="UP000048908"/>
    </source>
</evidence>
<dbReference type="Proteomes" id="UP000048908">
    <property type="component" value="Unassembled WGS sequence"/>
</dbReference>